<dbReference type="EMBL" id="LN873044">
    <property type="protein sequence ID" value="CTQ47840.1"/>
    <property type="molecule type" value="Genomic_DNA"/>
</dbReference>
<protein>
    <submittedName>
        <fullName evidence="3">Immunodominant membrane protein</fullName>
    </submittedName>
</protein>
<keyword evidence="1" id="KW-0472">Membrane</keyword>
<evidence type="ECO:0000313" key="2">
    <source>
        <dbReference type="EMBL" id="CTQ47838.1"/>
    </source>
</evidence>
<reference evidence="3" key="1">
    <citation type="submission" date="2015-07" db="EMBL/GenBank/DDBJ databases">
        <title>MeaNS - Measles Nucleotide Surveillance Program.</title>
        <authorList>
            <person name="Tran T."/>
            <person name="Druce J."/>
        </authorList>
    </citation>
    <scope>NUCLEOTIDE SEQUENCE</scope>
    <source>
        <strain evidence="2">8oman</strain>
        <strain evidence="3">9oman</strain>
    </source>
</reference>
<evidence type="ECO:0000256" key="1">
    <source>
        <dbReference type="SAM" id="Phobius"/>
    </source>
</evidence>
<dbReference type="AlphaFoldDB" id="A0A0K3ASS0"/>
<gene>
    <name evidence="3" type="primary">imp</name>
</gene>
<feature type="transmembrane region" description="Helical" evidence="1">
    <location>
        <begin position="15"/>
        <end position="33"/>
    </location>
</feature>
<keyword evidence="1" id="KW-1133">Transmembrane helix</keyword>
<keyword evidence="1" id="KW-0812">Transmembrane</keyword>
<proteinExistence type="predicted"/>
<evidence type="ECO:0000313" key="3">
    <source>
        <dbReference type="EMBL" id="CTQ47840.1"/>
    </source>
</evidence>
<sequence>MNHKENFLQTKNGKITVGVLASLGIAIVVYLIAAKLLHWKPFNITTLTNKDIENLKVDLKDLSGKQRVADLSSDDAKKEGQKAVDGLKKIIDAFAENNKADDKDKKISSATMQSANDLKTKADDALKFVNEESADPKEWNDADVVNFVNNKMVKASEINDLLNKAKSDLKLS</sequence>
<accession>A0A0K3ASS0</accession>
<name>A0A0K3ASS0_9MOLU</name>
<dbReference type="EMBL" id="LN873042">
    <property type="protein sequence ID" value="CTQ47838.1"/>
    <property type="molecule type" value="Genomic_DNA"/>
</dbReference>
<organism evidence="3">
    <name type="scientific">Candidatus Phytoplasma citri</name>
    <dbReference type="NCBI Taxonomy" id="180978"/>
    <lineage>
        <taxon>Bacteria</taxon>
        <taxon>Bacillati</taxon>
        <taxon>Mycoplasmatota</taxon>
        <taxon>Mollicutes</taxon>
        <taxon>Acholeplasmatales</taxon>
        <taxon>Acholeplasmataceae</taxon>
        <taxon>Candidatus Phytoplasma</taxon>
        <taxon>16SrII (Peanut WB group)</taxon>
    </lineage>
</organism>